<dbReference type="InParanoid" id="K2QXH6"/>
<feature type="compositionally biased region" description="Low complexity" evidence="1">
    <location>
        <begin position="48"/>
        <end position="58"/>
    </location>
</feature>
<evidence type="ECO:0000256" key="1">
    <source>
        <dbReference type="SAM" id="MobiDB-lite"/>
    </source>
</evidence>
<feature type="region of interest" description="Disordered" evidence="1">
    <location>
        <begin position="1"/>
        <end position="70"/>
    </location>
</feature>
<protein>
    <submittedName>
        <fullName evidence="2">Uncharacterized protein</fullName>
    </submittedName>
</protein>
<organism evidence="2 3">
    <name type="scientific">Macrophomina phaseolina (strain MS6)</name>
    <name type="common">Charcoal rot fungus</name>
    <dbReference type="NCBI Taxonomy" id="1126212"/>
    <lineage>
        <taxon>Eukaryota</taxon>
        <taxon>Fungi</taxon>
        <taxon>Dikarya</taxon>
        <taxon>Ascomycota</taxon>
        <taxon>Pezizomycotina</taxon>
        <taxon>Dothideomycetes</taxon>
        <taxon>Dothideomycetes incertae sedis</taxon>
        <taxon>Botryosphaeriales</taxon>
        <taxon>Botryosphaeriaceae</taxon>
        <taxon>Macrophomina</taxon>
    </lineage>
</organism>
<accession>K2QXH6</accession>
<gene>
    <name evidence="2" type="ORF">MPH_08272</name>
</gene>
<evidence type="ECO:0000313" key="3">
    <source>
        <dbReference type="Proteomes" id="UP000007129"/>
    </source>
</evidence>
<dbReference type="EMBL" id="AHHD01000345">
    <property type="protein sequence ID" value="EKG14546.1"/>
    <property type="molecule type" value="Genomic_DNA"/>
</dbReference>
<sequence length="163" mass="17317">MSGSYSYLSGIPEEGESPVMGPHHIPTQSIPKTPIKTPAKTSAKTPIKNPVKTPAKTPTKTRDSTPITTPKRAVSIAPTIVSTLEPAIAIQPYSQADPLSVKLLALHQMEAEIARIKRGEANVREEIGKVDAAMEKCRQELDELVGTCYGSGGGAASSPEKMK</sequence>
<dbReference type="VEuPathDB" id="FungiDB:MPH_08272"/>
<dbReference type="OrthoDB" id="10562692at2759"/>
<evidence type="ECO:0000313" key="2">
    <source>
        <dbReference type="EMBL" id="EKG14546.1"/>
    </source>
</evidence>
<dbReference type="AlphaFoldDB" id="K2QXH6"/>
<reference evidence="2 3" key="1">
    <citation type="journal article" date="2012" name="BMC Genomics">
        <title>Tools to kill: Genome of one of the most destructive plant pathogenic fungi Macrophomina phaseolina.</title>
        <authorList>
            <person name="Islam M.S."/>
            <person name="Haque M.S."/>
            <person name="Islam M.M."/>
            <person name="Emdad E.M."/>
            <person name="Halim A."/>
            <person name="Hossen Q.M.M."/>
            <person name="Hossain M.Z."/>
            <person name="Ahmed B."/>
            <person name="Rahim S."/>
            <person name="Rahman M.S."/>
            <person name="Alam M.M."/>
            <person name="Hou S."/>
            <person name="Wan X."/>
            <person name="Saito J.A."/>
            <person name="Alam M."/>
        </authorList>
    </citation>
    <scope>NUCLEOTIDE SEQUENCE [LARGE SCALE GENOMIC DNA]</scope>
    <source>
        <strain evidence="2 3">MS6</strain>
    </source>
</reference>
<dbReference type="HOGENOM" id="CLU_1627402_0_0_1"/>
<comment type="caution">
    <text evidence="2">The sequence shown here is derived from an EMBL/GenBank/DDBJ whole genome shotgun (WGS) entry which is preliminary data.</text>
</comment>
<name>K2QXH6_MACPH</name>
<proteinExistence type="predicted"/>
<dbReference type="Proteomes" id="UP000007129">
    <property type="component" value="Unassembled WGS sequence"/>
</dbReference>